<protein>
    <submittedName>
        <fullName evidence="6">Efflux transporter, RND family, MFP subunit</fullName>
    </submittedName>
</protein>
<dbReference type="InterPro" id="IPR058624">
    <property type="entry name" value="MdtA-like_HH"/>
</dbReference>
<reference evidence="6 7" key="1">
    <citation type="journal article" date="2009" name="Stand. Genomic Sci.">
        <title>Complete genome sequence of Dyadobacter fermentans type strain (NS114).</title>
        <authorList>
            <person name="Lang E."/>
            <person name="Lapidus A."/>
            <person name="Chertkov O."/>
            <person name="Brettin T."/>
            <person name="Detter J.C."/>
            <person name="Han C."/>
            <person name="Copeland A."/>
            <person name="Glavina Del Rio T."/>
            <person name="Nolan M."/>
            <person name="Chen F."/>
            <person name="Lucas S."/>
            <person name="Tice H."/>
            <person name="Cheng J.F."/>
            <person name="Land M."/>
            <person name="Hauser L."/>
            <person name="Chang Y.J."/>
            <person name="Jeffries C.D."/>
            <person name="Kopitz M."/>
            <person name="Bruce D."/>
            <person name="Goodwin L."/>
            <person name="Pitluck S."/>
            <person name="Ovchinnikova G."/>
            <person name="Pati A."/>
            <person name="Ivanova N."/>
            <person name="Mavrommatis K."/>
            <person name="Chen A."/>
            <person name="Palaniappan K."/>
            <person name="Chain P."/>
            <person name="Bristow J."/>
            <person name="Eisen J.A."/>
            <person name="Markowitz V."/>
            <person name="Hugenholtz P."/>
            <person name="Goker M."/>
            <person name="Rohde M."/>
            <person name="Kyrpides N.C."/>
            <person name="Klenk H.P."/>
        </authorList>
    </citation>
    <scope>NUCLEOTIDE SEQUENCE [LARGE SCALE GENOMIC DNA]</scope>
    <source>
        <strain evidence="7">ATCC 700827 / DSM 18053 / CIP 107007 / KCTC 52180 / NS114</strain>
    </source>
</reference>
<dbReference type="GO" id="GO:0022857">
    <property type="term" value="F:transmembrane transporter activity"/>
    <property type="evidence" value="ECO:0007669"/>
    <property type="project" value="InterPro"/>
</dbReference>
<dbReference type="GO" id="GO:0046677">
    <property type="term" value="P:response to antibiotic"/>
    <property type="evidence" value="ECO:0007669"/>
    <property type="project" value="TreeGrafter"/>
</dbReference>
<evidence type="ECO:0000313" key="6">
    <source>
        <dbReference type="EMBL" id="ACT92066.1"/>
    </source>
</evidence>
<dbReference type="Pfam" id="PF25917">
    <property type="entry name" value="BSH_RND"/>
    <property type="match status" value="1"/>
</dbReference>
<evidence type="ECO:0000259" key="3">
    <source>
        <dbReference type="Pfam" id="PF25876"/>
    </source>
</evidence>
<dbReference type="STRING" id="471854.Dfer_0806"/>
<dbReference type="PROSITE" id="PS51257">
    <property type="entry name" value="PROKAR_LIPOPROTEIN"/>
    <property type="match status" value="1"/>
</dbReference>
<dbReference type="GO" id="GO:0030313">
    <property type="term" value="C:cell envelope"/>
    <property type="evidence" value="ECO:0007669"/>
    <property type="project" value="UniProtKB-SubCell"/>
</dbReference>
<dbReference type="InterPro" id="IPR058625">
    <property type="entry name" value="MdtA-like_BSH"/>
</dbReference>
<feature type="signal peptide" evidence="2">
    <location>
        <begin position="1"/>
        <end position="31"/>
    </location>
</feature>
<dbReference type="Gene3D" id="1.10.287.470">
    <property type="entry name" value="Helix hairpin bin"/>
    <property type="match status" value="1"/>
</dbReference>
<comment type="similarity">
    <text evidence="1">Belongs to the membrane fusion protein (MFP) (TC 8.A.1) family.</text>
</comment>
<dbReference type="RefSeq" id="WP_015810323.1">
    <property type="nucleotide sequence ID" value="NC_013037.1"/>
</dbReference>
<dbReference type="Gene3D" id="2.40.50.100">
    <property type="match status" value="1"/>
</dbReference>
<sequence length="380" mass="40520">MFKRSFKSIHFLTGLWLLSASTALLSCTSQAEQGQAGQMPPQETDFIEMTSGSAPVQTSYPGSIEGSVNVDVKAQVNGYLEAIYVKEGDYVQKGQSLFKIKGEVFNEQVNNSSAGLESALAAEANAALEVEKLRPLVEGKVVSDMQLKTAQASYEAAKAQVAQAKAMLGSSKINADFALIKAPVSGYIGRIPNRVGNLVTPADAMPLTTLSEINNVFVYFSMSEADFIGFKKAGPAKDQVVELIMADGSTYTHKGKLESASGNLDRTTGSMSMKAVFPNPDKILRSGGSGRIVIHQTLDKVMTLPMASVKDIQDRLFVYKLGDSSKVAMVPIEVAGTSGNNYLVKAGLQQGDKVALNRIDVLYEGTPVAAKMVPADSLSK</sequence>
<evidence type="ECO:0000313" key="7">
    <source>
        <dbReference type="Proteomes" id="UP000002011"/>
    </source>
</evidence>
<dbReference type="HOGENOM" id="CLU_018816_2_1_10"/>
<dbReference type="KEGG" id="dfe:Dfer_0806"/>
<feature type="domain" description="Multidrug resistance protein MdtA-like alpha-helical hairpin" evidence="3">
    <location>
        <begin position="110"/>
        <end position="177"/>
    </location>
</feature>
<dbReference type="OrthoDB" id="9801814at2"/>
<keyword evidence="7" id="KW-1185">Reference proteome</keyword>
<feature type="chain" id="PRO_5002972293" evidence="2">
    <location>
        <begin position="32"/>
        <end position="380"/>
    </location>
</feature>
<dbReference type="Gene3D" id="2.40.30.170">
    <property type="match status" value="1"/>
</dbReference>
<dbReference type="eggNOG" id="COG0845">
    <property type="taxonomic scope" value="Bacteria"/>
</dbReference>
<gene>
    <name evidence="6" type="ordered locus">Dfer_0806</name>
</gene>
<feature type="domain" description="Multidrug resistance protein MdtA-like barrel-sandwich hybrid" evidence="4">
    <location>
        <begin position="70"/>
        <end position="209"/>
    </location>
</feature>
<dbReference type="Proteomes" id="UP000002011">
    <property type="component" value="Chromosome"/>
</dbReference>
<proteinExistence type="inferred from homology"/>
<organism evidence="6 7">
    <name type="scientific">Dyadobacter fermentans (strain ATCC 700827 / DSM 18053 / CIP 107007 / KCTC 52180 / NS114)</name>
    <dbReference type="NCBI Taxonomy" id="471854"/>
    <lineage>
        <taxon>Bacteria</taxon>
        <taxon>Pseudomonadati</taxon>
        <taxon>Bacteroidota</taxon>
        <taxon>Cytophagia</taxon>
        <taxon>Cytophagales</taxon>
        <taxon>Spirosomataceae</taxon>
        <taxon>Dyadobacter</taxon>
    </lineage>
</organism>
<keyword evidence="2" id="KW-0732">Signal</keyword>
<dbReference type="PANTHER" id="PTHR30158:SF23">
    <property type="entry name" value="MULTIDRUG RESISTANCE PROTEIN MEXA"/>
    <property type="match status" value="1"/>
</dbReference>
<dbReference type="Pfam" id="PF25944">
    <property type="entry name" value="Beta-barrel_RND"/>
    <property type="match status" value="1"/>
</dbReference>
<dbReference type="SUPFAM" id="SSF111369">
    <property type="entry name" value="HlyD-like secretion proteins"/>
    <property type="match status" value="1"/>
</dbReference>
<dbReference type="Gene3D" id="2.40.420.20">
    <property type="match status" value="1"/>
</dbReference>
<name>C6W293_DYAFD</name>
<evidence type="ECO:0000256" key="1">
    <source>
        <dbReference type="ARBA" id="ARBA00009477"/>
    </source>
</evidence>
<dbReference type="InterPro" id="IPR058626">
    <property type="entry name" value="MdtA-like_b-barrel"/>
</dbReference>
<dbReference type="EMBL" id="CP001619">
    <property type="protein sequence ID" value="ACT92066.1"/>
    <property type="molecule type" value="Genomic_DNA"/>
</dbReference>
<dbReference type="Pfam" id="PF25876">
    <property type="entry name" value="HH_MFP_RND"/>
    <property type="match status" value="1"/>
</dbReference>
<dbReference type="NCBIfam" id="TIGR01730">
    <property type="entry name" value="RND_mfp"/>
    <property type="match status" value="1"/>
</dbReference>
<evidence type="ECO:0000259" key="4">
    <source>
        <dbReference type="Pfam" id="PF25917"/>
    </source>
</evidence>
<feature type="domain" description="Multidrug resistance protein MdtA-like beta-barrel" evidence="5">
    <location>
        <begin position="216"/>
        <end position="288"/>
    </location>
</feature>
<accession>C6W293</accession>
<dbReference type="AlphaFoldDB" id="C6W293"/>
<evidence type="ECO:0000256" key="2">
    <source>
        <dbReference type="SAM" id="SignalP"/>
    </source>
</evidence>
<dbReference type="GO" id="GO:0005886">
    <property type="term" value="C:plasma membrane"/>
    <property type="evidence" value="ECO:0007669"/>
    <property type="project" value="TreeGrafter"/>
</dbReference>
<evidence type="ECO:0000259" key="5">
    <source>
        <dbReference type="Pfam" id="PF25944"/>
    </source>
</evidence>
<dbReference type="PANTHER" id="PTHR30158">
    <property type="entry name" value="ACRA/E-RELATED COMPONENT OF DRUG EFFLUX TRANSPORTER"/>
    <property type="match status" value="1"/>
</dbReference>
<dbReference type="InterPro" id="IPR006143">
    <property type="entry name" value="RND_pump_MFP"/>
</dbReference>